<feature type="chain" id="PRO_5004163790" evidence="2">
    <location>
        <begin position="25"/>
        <end position="354"/>
    </location>
</feature>
<gene>
    <name evidence="4" type="ordered locus">Acid_1322</name>
</gene>
<dbReference type="SMART" id="SM00327">
    <property type="entry name" value="VWA"/>
    <property type="match status" value="1"/>
</dbReference>
<keyword evidence="2" id="KW-0732">Signal</keyword>
<dbReference type="Gene3D" id="3.40.50.410">
    <property type="entry name" value="von Willebrand factor, type A domain"/>
    <property type="match status" value="1"/>
</dbReference>
<sequence precursor="true">MQRMHALLAITALCLLAATTAAVATPQSDVPSVTFRSDVTLGRVDAQIVDGENHPVRGLTVQDFILRVDGKPQEIRNFQNEKMPVDVVLLLDVSRSMEPNIRRVAAASHEALRALGEQDRIATMVFDRFSRLLMPFRPSRRDAETVLENVLERETFDGGTDITRGLLDTASYVEQNARRDARRAIVIVTDDQTERNRNEAAVLRALTRSDSVLSALIAPDALHTGDAYRHPPSFDDDRPRNAFGDLIPRGLGSYPRGPRTQSAGTSQIANQSGGDSMAVDQASAFQRTLARIRERYALYFYLPAGMQAGEERSVEVLLTDAARRRYPRAEVRYRRSYLAPNGSNDREKARPTWM</sequence>
<feature type="domain" description="VWFA" evidence="3">
    <location>
        <begin position="86"/>
        <end position="218"/>
    </location>
</feature>
<dbReference type="EMBL" id="CP000473">
    <property type="protein sequence ID" value="ABJ82315.1"/>
    <property type="molecule type" value="Genomic_DNA"/>
</dbReference>
<dbReference type="Pfam" id="PF13519">
    <property type="entry name" value="VWA_2"/>
    <property type="match status" value="1"/>
</dbReference>
<name>Q029H1_SOLUE</name>
<feature type="region of interest" description="Disordered" evidence="1">
    <location>
        <begin position="228"/>
        <end position="274"/>
    </location>
</feature>
<dbReference type="AlphaFoldDB" id="Q029H1"/>
<organism evidence="4">
    <name type="scientific">Solibacter usitatus (strain Ellin6076)</name>
    <dbReference type="NCBI Taxonomy" id="234267"/>
    <lineage>
        <taxon>Bacteria</taxon>
        <taxon>Pseudomonadati</taxon>
        <taxon>Acidobacteriota</taxon>
        <taxon>Terriglobia</taxon>
        <taxon>Bryobacterales</taxon>
        <taxon>Solibacteraceae</taxon>
        <taxon>Candidatus Solibacter</taxon>
    </lineage>
</organism>
<evidence type="ECO:0000256" key="2">
    <source>
        <dbReference type="SAM" id="SignalP"/>
    </source>
</evidence>
<accession>Q029H1</accession>
<dbReference type="HOGENOM" id="CLU_782791_0_0_0"/>
<dbReference type="NCBIfam" id="TIGR03436">
    <property type="entry name" value="acidobact_VWFA"/>
    <property type="match status" value="1"/>
</dbReference>
<dbReference type="CDD" id="cd00198">
    <property type="entry name" value="vWFA"/>
    <property type="match status" value="1"/>
</dbReference>
<feature type="compositionally biased region" description="Polar residues" evidence="1">
    <location>
        <begin position="259"/>
        <end position="274"/>
    </location>
</feature>
<protein>
    <submittedName>
        <fullName evidence="4">von Willebrand factor, type A</fullName>
    </submittedName>
</protein>
<feature type="compositionally biased region" description="Basic and acidic residues" evidence="1">
    <location>
        <begin position="228"/>
        <end position="240"/>
    </location>
</feature>
<dbReference type="InParanoid" id="Q029H1"/>
<evidence type="ECO:0000313" key="4">
    <source>
        <dbReference type="EMBL" id="ABJ82315.1"/>
    </source>
</evidence>
<dbReference type="SUPFAM" id="SSF53300">
    <property type="entry name" value="vWA-like"/>
    <property type="match status" value="1"/>
</dbReference>
<dbReference type="PROSITE" id="PS50234">
    <property type="entry name" value="VWFA"/>
    <property type="match status" value="1"/>
</dbReference>
<evidence type="ECO:0000256" key="1">
    <source>
        <dbReference type="SAM" id="MobiDB-lite"/>
    </source>
</evidence>
<proteinExistence type="predicted"/>
<dbReference type="InterPro" id="IPR017802">
    <property type="entry name" value="VWFA-rel_acidobac-type"/>
</dbReference>
<dbReference type="InterPro" id="IPR002035">
    <property type="entry name" value="VWF_A"/>
</dbReference>
<dbReference type="eggNOG" id="COG2304">
    <property type="taxonomic scope" value="Bacteria"/>
</dbReference>
<feature type="signal peptide" evidence="2">
    <location>
        <begin position="1"/>
        <end position="24"/>
    </location>
</feature>
<dbReference type="InterPro" id="IPR036465">
    <property type="entry name" value="vWFA_dom_sf"/>
</dbReference>
<reference evidence="4" key="1">
    <citation type="submission" date="2006-10" db="EMBL/GenBank/DDBJ databases">
        <title>Complete sequence of Solibacter usitatus Ellin6076.</title>
        <authorList>
            <consortium name="US DOE Joint Genome Institute"/>
            <person name="Copeland A."/>
            <person name="Lucas S."/>
            <person name="Lapidus A."/>
            <person name="Barry K."/>
            <person name="Detter J.C."/>
            <person name="Glavina del Rio T."/>
            <person name="Hammon N."/>
            <person name="Israni S."/>
            <person name="Dalin E."/>
            <person name="Tice H."/>
            <person name="Pitluck S."/>
            <person name="Thompson L.S."/>
            <person name="Brettin T."/>
            <person name="Bruce D."/>
            <person name="Han C."/>
            <person name="Tapia R."/>
            <person name="Gilna P."/>
            <person name="Schmutz J."/>
            <person name="Larimer F."/>
            <person name="Land M."/>
            <person name="Hauser L."/>
            <person name="Kyrpides N."/>
            <person name="Mikhailova N."/>
            <person name="Janssen P.H."/>
            <person name="Kuske C.R."/>
            <person name="Richardson P."/>
        </authorList>
    </citation>
    <scope>NUCLEOTIDE SEQUENCE</scope>
    <source>
        <strain evidence="4">Ellin6076</strain>
    </source>
</reference>
<dbReference type="OrthoDB" id="9841199at2"/>
<dbReference type="KEGG" id="sus:Acid_1322"/>
<evidence type="ECO:0000259" key="3">
    <source>
        <dbReference type="PROSITE" id="PS50234"/>
    </source>
</evidence>